<feature type="transmembrane region" description="Helical" evidence="1">
    <location>
        <begin position="46"/>
        <end position="71"/>
    </location>
</feature>
<dbReference type="Proteomes" id="UP001500002">
    <property type="component" value="Unassembled WGS sequence"/>
</dbReference>
<name>A0ABN2MCB3_9MICO</name>
<dbReference type="Pfam" id="PF11188">
    <property type="entry name" value="DUF2975"/>
    <property type="match status" value="1"/>
</dbReference>
<reference evidence="2 3" key="1">
    <citation type="journal article" date="2019" name="Int. J. Syst. Evol. Microbiol.">
        <title>The Global Catalogue of Microorganisms (GCM) 10K type strain sequencing project: providing services to taxonomists for standard genome sequencing and annotation.</title>
        <authorList>
            <consortium name="The Broad Institute Genomics Platform"/>
            <consortium name="The Broad Institute Genome Sequencing Center for Infectious Disease"/>
            <person name="Wu L."/>
            <person name="Ma J."/>
        </authorList>
    </citation>
    <scope>NUCLEOTIDE SEQUENCE [LARGE SCALE GENOMIC DNA]</scope>
    <source>
        <strain evidence="2 3">JCM 14322</strain>
    </source>
</reference>
<feature type="transmembrane region" description="Helical" evidence="1">
    <location>
        <begin position="119"/>
        <end position="139"/>
    </location>
</feature>
<gene>
    <name evidence="2" type="ORF">GCM10009749_33420</name>
</gene>
<keyword evidence="1" id="KW-0472">Membrane</keyword>
<dbReference type="InterPro" id="IPR021354">
    <property type="entry name" value="DUF2975"/>
</dbReference>
<dbReference type="PROSITE" id="PS51257">
    <property type="entry name" value="PROKAR_LIPOPROTEIN"/>
    <property type="match status" value="1"/>
</dbReference>
<accession>A0ABN2MCB3</accession>
<organism evidence="2 3">
    <name type="scientific">Agromyces neolithicus</name>
    <dbReference type="NCBI Taxonomy" id="269420"/>
    <lineage>
        <taxon>Bacteria</taxon>
        <taxon>Bacillati</taxon>
        <taxon>Actinomycetota</taxon>
        <taxon>Actinomycetes</taxon>
        <taxon>Micrococcales</taxon>
        <taxon>Microbacteriaceae</taxon>
        <taxon>Agromyces</taxon>
    </lineage>
</organism>
<keyword evidence="3" id="KW-1185">Reference proteome</keyword>
<evidence type="ECO:0000313" key="2">
    <source>
        <dbReference type="EMBL" id="GAA1820169.1"/>
    </source>
</evidence>
<feature type="transmembrane region" description="Helical" evidence="1">
    <location>
        <begin position="91"/>
        <end position="113"/>
    </location>
</feature>
<dbReference type="EMBL" id="BAAANJ010000020">
    <property type="protein sequence ID" value="GAA1820169.1"/>
    <property type="molecule type" value="Genomic_DNA"/>
</dbReference>
<keyword evidence="1" id="KW-1133">Transmembrane helix</keyword>
<comment type="caution">
    <text evidence="2">The sequence shown here is derived from an EMBL/GenBank/DDBJ whole genome shotgun (WGS) entry which is preliminary data.</text>
</comment>
<protein>
    <submittedName>
        <fullName evidence="2">DUF2975 domain-containing protein</fullName>
    </submittedName>
</protein>
<keyword evidence="1" id="KW-0812">Transmembrane</keyword>
<evidence type="ECO:0000313" key="3">
    <source>
        <dbReference type="Proteomes" id="UP001500002"/>
    </source>
</evidence>
<evidence type="ECO:0000256" key="1">
    <source>
        <dbReference type="SAM" id="Phobius"/>
    </source>
</evidence>
<sequence length="158" mass="16677">MQRPTILALKALIAVMLLLLLSCQLFLVPGTARSLAANYPELAGLQVPGIVIAVLFLMCVEVVMLCVWRLLSMVGEQNIFSADAFRWVDVILGAIVTATLLIVVAFAILAAAGVGNPSILLLGSLGVVVGSGLSFLVIVMRGLLRNAAQLQHDLSEVV</sequence>
<dbReference type="RefSeq" id="WP_344297674.1">
    <property type="nucleotide sequence ID" value="NZ_BAAANJ010000020.1"/>
</dbReference>
<proteinExistence type="predicted"/>